<feature type="compositionally biased region" description="Polar residues" evidence="10">
    <location>
        <begin position="2062"/>
        <end position="2073"/>
    </location>
</feature>
<feature type="region of interest" description="Disordered" evidence="10">
    <location>
        <begin position="87"/>
        <end position="133"/>
    </location>
</feature>
<reference evidence="13" key="1">
    <citation type="submission" date="2025-08" db="UniProtKB">
        <authorList>
            <consortium name="RefSeq"/>
        </authorList>
    </citation>
    <scope>IDENTIFICATION</scope>
    <source>
        <tissue evidence="13">Blood</tissue>
    </source>
</reference>
<feature type="repeat" description="Xin" evidence="9">
    <location>
        <begin position="1172"/>
        <end position="1187"/>
    </location>
</feature>
<feature type="region of interest" description="Disordered" evidence="10">
    <location>
        <begin position="3193"/>
        <end position="3232"/>
    </location>
</feature>
<dbReference type="Pfam" id="PF00412">
    <property type="entry name" value="LIM"/>
    <property type="match status" value="1"/>
</dbReference>
<comment type="similarity">
    <text evidence="9">Belongs to the Xin family.</text>
</comment>
<feature type="repeat" description="Xin" evidence="9">
    <location>
        <begin position="1274"/>
        <end position="1289"/>
    </location>
</feature>
<evidence type="ECO:0000256" key="3">
    <source>
        <dbReference type="ARBA" id="ARBA00022737"/>
    </source>
</evidence>
<feature type="repeat" description="Xin" evidence="9">
    <location>
        <begin position="1312"/>
        <end position="1327"/>
    </location>
</feature>
<evidence type="ECO:0000256" key="8">
    <source>
        <dbReference type="PROSITE-ProRule" id="PRU00125"/>
    </source>
</evidence>
<dbReference type="SUPFAM" id="SSF57716">
    <property type="entry name" value="Glucocorticoid receptor-like (DNA-binding domain)"/>
    <property type="match status" value="2"/>
</dbReference>
<feature type="repeat" description="Xin" evidence="9">
    <location>
        <begin position="625"/>
        <end position="640"/>
    </location>
</feature>
<dbReference type="Proteomes" id="UP001190640">
    <property type="component" value="Chromosome 2"/>
</dbReference>
<keyword evidence="2 8" id="KW-0479">Metal-binding</keyword>
<feature type="repeat" description="Xin" evidence="9">
    <location>
        <begin position="730"/>
        <end position="745"/>
    </location>
</feature>
<dbReference type="RefSeq" id="XP_054826089.1">
    <property type="nucleotide sequence ID" value="XM_054970114.1"/>
</dbReference>
<feature type="region of interest" description="Disordered" evidence="10">
    <location>
        <begin position="2475"/>
        <end position="2526"/>
    </location>
</feature>
<dbReference type="SMART" id="SM00132">
    <property type="entry name" value="LIM"/>
    <property type="match status" value="1"/>
</dbReference>
<keyword evidence="3" id="KW-0677">Repeat</keyword>
<feature type="repeat" description="Xin" evidence="9">
    <location>
        <begin position="659"/>
        <end position="674"/>
    </location>
</feature>
<feature type="compositionally biased region" description="Polar residues" evidence="10">
    <location>
        <begin position="3588"/>
        <end position="3598"/>
    </location>
</feature>
<dbReference type="CTD" id="129446"/>
<evidence type="ECO:0000256" key="5">
    <source>
        <dbReference type="ARBA" id="ARBA00022949"/>
    </source>
</evidence>
<evidence type="ECO:0000256" key="10">
    <source>
        <dbReference type="SAM" id="MobiDB-lite"/>
    </source>
</evidence>
<dbReference type="GO" id="GO:0046872">
    <property type="term" value="F:metal ion binding"/>
    <property type="evidence" value="ECO:0007669"/>
    <property type="project" value="UniProtKB-KW"/>
</dbReference>
<evidence type="ECO:0000256" key="4">
    <source>
        <dbReference type="ARBA" id="ARBA00022833"/>
    </source>
</evidence>
<accession>A0AA97IV08</accession>
<feature type="domain" description="LIM zinc-binding" evidence="11">
    <location>
        <begin position="3384"/>
        <end position="3444"/>
    </location>
</feature>
<feature type="repeat" description="Xin" evidence="9">
    <location>
        <begin position="587"/>
        <end position="602"/>
    </location>
</feature>
<gene>
    <name evidence="13" type="primary">XIRP2</name>
</gene>
<dbReference type="GO" id="GO:0001725">
    <property type="term" value="C:stress fiber"/>
    <property type="evidence" value="ECO:0007669"/>
    <property type="project" value="TreeGrafter"/>
</dbReference>
<dbReference type="PANTHER" id="PTHR22591">
    <property type="entry name" value="XIN"/>
    <property type="match status" value="1"/>
</dbReference>
<dbReference type="FunFam" id="2.10.110.10:FF:000002">
    <property type="entry name" value="LIM domain and actin-binding 1"/>
    <property type="match status" value="1"/>
</dbReference>
<dbReference type="InterPro" id="IPR001781">
    <property type="entry name" value="Znf_LIM"/>
</dbReference>
<feature type="compositionally biased region" description="Basic and acidic residues" evidence="10">
    <location>
        <begin position="2000"/>
        <end position="2022"/>
    </location>
</feature>
<evidence type="ECO:0000313" key="13">
    <source>
        <dbReference type="RefSeq" id="XP_054826089.1"/>
    </source>
</evidence>
<dbReference type="GO" id="GO:0005925">
    <property type="term" value="C:focal adhesion"/>
    <property type="evidence" value="ECO:0007669"/>
    <property type="project" value="TreeGrafter"/>
</dbReference>
<dbReference type="PROSITE" id="PS50023">
    <property type="entry name" value="LIM_DOMAIN_2"/>
    <property type="match status" value="1"/>
</dbReference>
<feature type="repeat" description="Xin" evidence="9">
    <location>
        <begin position="394"/>
        <end position="409"/>
    </location>
</feature>
<feature type="repeat" description="Xin" evidence="9">
    <location>
        <begin position="913"/>
        <end position="928"/>
    </location>
</feature>
<dbReference type="InterPro" id="IPR030072">
    <property type="entry name" value="XIRP1/XIRP2"/>
</dbReference>
<dbReference type="PROSITE" id="PS51389">
    <property type="entry name" value="XIN"/>
    <property type="match status" value="24"/>
</dbReference>
<keyword evidence="6 8" id="KW-0440">LIM domain</keyword>
<feature type="compositionally biased region" description="Basic and acidic residues" evidence="10">
    <location>
        <begin position="2556"/>
        <end position="2565"/>
    </location>
</feature>
<feature type="region of interest" description="Disordered" evidence="10">
    <location>
        <begin position="2055"/>
        <end position="2209"/>
    </location>
</feature>
<dbReference type="CDD" id="cd09442">
    <property type="entry name" value="LIM_Eplin_like"/>
    <property type="match status" value="1"/>
</dbReference>
<feature type="region of interest" description="Disordered" evidence="10">
    <location>
        <begin position="1996"/>
        <end position="2022"/>
    </location>
</feature>
<feature type="compositionally biased region" description="Polar residues" evidence="10">
    <location>
        <begin position="92"/>
        <end position="101"/>
    </location>
</feature>
<keyword evidence="5" id="KW-0965">Cell junction</keyword>
<keyword evidence="4 8" id="KW-0862">Zinc</keyword>
<feature type="compositionally biased region" description="Polar residues" evidence="10">
    <location>
        <begin position="2918"/>
        <end position="2932"/>
    </location>
</feature>
<feature type="compositionally biased region" description="Basic and acidic residues" evidence="10">
    <location>
        <begin position="2475"/>
        <end position="2487"/>
    </location>
</feature>
<feature type="repeat" description="Xin" evidence="9">
    <location>
        <begin position="693"/>
        <end position="708"/>
    </location>
</feature>
<feature type="compositionally biased region" description="Polar residues" evidence="10">
    <location>
        <begin position="3554"/>
        <end position="3570"/>
    </location>
</feature>
<dbReference type="GeneID" id="129323586"/>
<dbReference type="Gene3D" id="2.10.110.10">
    <property type="entry name" value="Cysteine Rich Protein"/>
    <property type="match status" value="1"/>
</dbReference>
<feature type="compositionally biased region" description="Basic and acidic residues" evidence="10">
    <location>
        <begin position="2497"/>
        <end position="2514"/>
    </location>
</feature>
<feature type="repeat" description="Xin" evidence="9">
    <location>
        <begin position="470"/>
        <end position="485"/>
    </location>
</feature>
<evidence type="ECO:0000256" key="7">
    <source>
        <dbReference type="ARBA" id="ARBA00023203"/>
    </source>
</evidence>
<feature type="compositionally biased region" description="Basic and acidic residues" evidence="10">
    <location>
        <begin position="2892"/>
        <end position="2903"/>
    </location>
</feature>
<feature type="compositionally biased region" description="Basic and acidic residues" evidence="10">
    <location>
        <begin position="3611"/>
        <end position="3648"/>
    </location>
</feature>
<feature type="repeat" description="Xin" evidence="9">
    <location>
        <begin position="873"/>
        <end position="888"/>
    </location>
</feature>
<feature type="compositionally biased region" description="Pro residues" evidence="10">
    <location>
        <begin position="2113"/>
        <end position="2126"/>
    </location>
</feature>
<evidence type="ECO:0000256" key="6">
    <source>
        <dbReference type="ARBA" id="ARBA00023038"/>
    </source>
</evidence>
<feature type="repeat" description="Xin" evidence="9">
    <location>
        <begin position="1347"/>
        <end position="1362"/>
    </location>
</feature>
<feature type="region of interest" description="Disordered" evidence="10">
    <location>
        <begin position="2546"/>
        <end position="2604"/>
    </location>
</feature>
<feature type="repeat" description="Xin" evidence="9">
    <location>
        <begin position="509"/>
        <end position="524"/>
    </location>
</feature>
<evidence type="ECO:0000256" key="9">
    <source>
        <dbReference type="PROSITE-ProRule" id="PRU00721"/>
    </source>
</evidence>
<dbReference type="InterPro" id="IPR012510">
    <property type="entry name" value="Actin-binding_Xin_repeat"/>
</dbReference>
<proteinExistence type="inferred from homology"/>
<feature type="repeat" description="Xin" evidence="9">
    <location>
        <begin position="1095"/>
        <end position="1110"/>
    </location>
</feature>
<feature type="repeat" description="Xin" evidence="9">
    <location>
        <begin position="1134"/>
        <end position="1149"/>
    </location>
</feature>
<feature type="compositionally biased region" description="Low complexity" evidence="10">
    <location>
        <begin position="2583"/>
        <end position="2592"/>
    </location>
</feature>
<comment type="subcellular location">
    <subcellularLocation>
        <location evidence="1">Cell junction</location>
    </subcellularLocation>
</comment>
<dbReference type="Pfam" id="PF08043">
    <property type="entry name" value="Xin"/>
    <property type="match status" value="17"/>
</dbReference>
<dbReference type="KEGG" id="emc:129323586"/>
<feature type="compositionally biased region" description="Basic and acidic residues" evidence="10">
    <location>
        <begin position="3525"/>
        <end position="3538"/>
    </location>
</feature>
<evidence type="ECO:0000259" key="11">
    <source>
        <dbReference type="PROSITE" id="PS50023"/>
    </source>
</evidence>
<name>A0AA97IV08_EUBMA</name>
<feature type="repeat" description="Xin" evidence="9">
    <location>
        <begin position="1209"/>
        <end position="1224"/>
    </location>
</feature>
<evidence type="ECO:0000256" key="1">
    <source>
        <dbReference type="ARBA" id="ARBA00004282"/>
    </source>
</evidence>
<feature type="repeat" description="Xin" evidence="9">
    <location>
        <begin position="433"/>
        <end position="448"/>
    </location>
</feature>
<evidence type="ECO:0000313" key="12">
    <source>
        <dbReference type="Proteomes" id="UP001190640"/>
    </source>
</evidence>
<comment type="domain">
    <text evidence="9">Xin repeats bind F-actin.</text>
</comment>
<evidence type="ECO:0000256" key="2">
    <source>
        <dbReference type="ARBA" id="ARBA00022723"/>
    </source>
</evidence>
<dbReference type="GO" id="GO:0051015">
    <property type="term" value="F:actin filament binding"/>
    <property type="evidence" value="ECO:0007669"/>
    <property type="project" value="TreeGrafter"/>
</dbReference>
<feature type="compositionally biased region" description="Basic and acidic residues" evidence="10">
    <location>
        <begin position="3219"/>
        <end position="3228"/>
    </location>
</feature>
<dbReference type="PROSITE" id="PS00478">
    <property type="entry name" value="LIM_DOMAIN_1"/>
    <property type="match status" value="1"/>
</dbReference>
<feature type="region of interest" description="Disordered" evidence="10">
    <location>
        <begin position="3485"/>
        <end position="3648"/>
    </location>
</feature>
<feature type="repeat" description="Xin" evidence="9">
    <location>
        <begin position="835"/>
        <end position="850"/>
    </location>
</feature>
<feature type="region of interest" description="Disordered" evidence="10">
    <location>
        <begin position="1"/>
        <end position="32"/>
    </location>
</feature>
<feature type="repeat" description="Xin" evidence="9">
    <location>
        <begin position="946"/>
        <end position="961"/>
    </location>
</feature>
<sequence>MSSENAQNDSAEASAGCQKSASGLSKRTNQSDKVPLECQELVSLKERMALYQAAVTKVEISNASANALEESEACRIPGGLASVKNQFEKGETISSQNSQFQHQHKSVQKVTNRSQTKMSSSSKQTSLNEETLKATQAETIHSETVSQHEETSFEANKASNVTQCIEETVISEGVDEEVPKISAQSLKQHFEKTAQGKTFHSGRESGTPAKQIKIENEYQEMAWPSAVFSSDAAEAASANRQQDRYMARKTDYVSAASAATYSNSSKYGSTEEFPPPPSPDLLQVPSEMTEFSQSPEPSPSPSKHTLPKDLYSKQRNLYELKRLYKHIHPELRKNLEKDYFNDICEIVSSDVESSSSVAGDVRQAKYIFENTGSSPQKCMSPEREYLEWDEILKGEVQSMRWIFENQPLDSIKDESPDPTNVKSIADQEIIAGGDVKYTTWMFETQPIDALSVRSSNNTESSDRIPELARGDVRTATWMFETQPLDSMNKIHHEKEQEYDESSTTEIAGGDVKTVRYMFETQHLDRLGQLYSVDEANLLQLRSELKEIKGDVKRSIRHFETLPMYVIRNDLGQMLEIKTVHREDLERGDVRTARWMFETQPLDMINKDSQEIKVVCGISMEENVKGEVGKAKWLFETHPLDMIKEESEESVVEKEVILGTDVCGKCWLFETQPLDTLKESEDTNPLSTEEIIGGDVNTTKHLFETLPMDMLKDNPDVGKLHKMAATEEEKGDVQLQKLIFETKPLEQIREGKKEFIRTVKLEEIDRGNVSSCKHAFESCQLSKHDNTHKIHVEGVTRGAVKLNKVVFETTPLYAIQDRLGKYHEVKTIRQEEVVRGDVRNCRWLFETRPIDQFDESIEKIKIIKGISSQEVQSGDVKTAKWLFETQPLDSIKYLSNVEDEESKVQMESTETVKGDVRMCRWLFETQPMESLYDKEQAVTDNEEIHRGDVKTCTWLFETQPLDTIGEDSERVIKLQTVKQEEIQGSDVRTACFLFETENLENIQGEESKEFKQVVEIDIQPGDVSTMRYKFENQTLDSINHSAEEVLNKIKTMQREDIQKGNVLRCCWLFENQPIDEITEHQKDRTSVKTVTDVQGGNVRKGCFIFETFSLDQIKDESSTDMNTTKTVNEDEITKGDVKNYRMLFESQPLYAIQDKEGYYHEVTTVKKEEVIHGDVRGTRWLFETKPLGSINKSDDVYVIKSVTQEDIQKGDVNSVRYRFETQPLDTISDEEKFIIPTVDHVEGGDVKAHKKLFESEETQQGMYVRTVSVSEIQQGNVKTSTWLFETHTIDEIRGEESEYNDVKTVTKEEVEEGDVQHAVWLFENQPLDSIKDTEESDTKISKEEIPEVDVKTTTWLFETTPFHEFNESKIEKEEIIGKSVKETLKELYSHKVVESHGIILEADEIGDVRMTKYKLMNQEAPEIQKEEIIRGDLANIMMNLLSRRNTVERETKVSEDEKGNVNLTKEQLLNRSTDVHIEKEEVVRGDIQQAIKNLFSKNSSAKRGILIQENEKGDINMTVYSLFHKKDSTKIQQDEVIGGDVRRTIHSLLSSAMNNEIPERAKIDDSERGNVQFFTTCIEAGALDYLKQLQTGTNETFTSRNQEEEEEIIGGDVEGTKLLLKKKKSEIQRTVNETDIIPGDVGNAVKIFMTEPQNSSCHVCKEEIIKGDLKAALNSLSQAINQTTVTEKEEIIKADILTILKSLEESAYQLKEMEKPDVVPGDIKRAIESLEKAVHTQNEVLREEVVRSDLESTLRSLRAAQQSFQEIGKEEIVKEDLQTAVESLQETSAGRKTIQHLGGVCGDMKRSTETLVEPCQPLVQNRVNTTERLQSRIKSHEAHHQRTQTESKSFLSGDTRAIYLDQKWSTKANEADKKNVKVFSNSQHKVTEKADKSMGKVNVQNIVKKEAKTHNDQSVVAQTSSCSTVQKNERTEKLEANRILRTDTTLSVEPSVKQKSDITGQKEMREKSKLSSYMNHRSNAEQLINVSTGMISKMTSNFQKQEGRRERKQPQYSKEVCEEKKTNMKTDQDVVSMVSEQNLKTNQNVRVTQEIHSQFKEAERKQASNVIQKNQKSVSRLRGKGKVDIAESNFRGLVKNPQNPNKNARSLDRSEIDSPPPPPPPPSPPPSVTSSEADLPLPPPPPLTHLMMASDKQRFPSPPPPIDQAKTDFDHFPPPPPSIEDKSESESLPSLPSPPLLQISAVPQPKQKKEHFIKHLDKTLQKSIQAQAGIKTSRVPSIKKPAQKEFTKQLEESQLKMPHRAQPEVQICKGSDVRQICKGNDVTKTVEENTERTMVTNVVSHELKEERICTRTEEVRSPSSVTDVIKPETSLIKKRSQFPLVKSPSVPAETTQMKPKPYVRKFKTPLMIAEEKYRQQREEMEKKQAQESCQLIVRRNSETCEHSVWIESARSLLAPKSSEQFHAPVQDLLSSAAPERSVPAEPEGQAKLQNVVLHDHKPQLASQTEATEQTQSILKISRDEHVRNKDQQDLQSLTKCKVSSEKEHTHEEQALHKTEQDEDEERWNMSRNKITSPTFKIRTIKLPTLDQRFSETQQDSAIHRKQEKENSQAVIKQHIQEKQKENRSSSISKKQSIGKANTQGQVDEKVQLEKPLLKYTEDRHKVRGKESSEVKQRLVEKKETGKEEIKQQCVSQAVEEKQSQVITCPKEEKIIIQRKQEEASNKSEKMVKQKVIDMHENSQTSEQEKTLSLETKYLSHETRSFQGKAYDGEKALRPKKGLLKTAEPKQEIVQKKTVLSNSQRELSQSHEKSPVDILEFLRKREEVQQVLSRVKQFEMEPNKNGIQTFQVFLNGIPEWLVKQEMKQSLTSIAQENNVDKMKEELSSLKDQAAKILEWCEDAIQTAIISTNTMKSRKDFLNVGGSSQNIAKLCIGSSKKESQKNKEMNKNAAAHQEVKRINAQRYTENRTTSSQSLRTRAPSPTYITIESRRIESPLREPLSPVQREGTPIPPSPPPRSVTPTSKYQQSATSTSPSPPRSRSEQLAKLRDTTVKLSQGATQNRSVTPVPIVEKRSEIVKSPASLRRQIKIETQPSDSSSSKMFPVKESQITAGTVKKNKEMHDELETNKTFVNKKTGYIPECLEPQGQNAGSVSVSQKYEVSKVDPRGLVHRFEAASEQMIHTGRESEVSERSDHESENKIDILLEDFDKPVAEVKLKKKCVENGLISGKIREERCRFRKGETGQTSQDRQKQKEGFQKTPGKQQREPKENKSYKQKQCVVQERSFEPTVCFDAKSRGECSSGMDTFENTLVESRTTTSRSRSADGLQSGFGFKRAPPTYEDVISGHILDISAADSPEELLKNFQKTWQESERVFKSLGYTVSDAAETAVRSSFHEEAEFTSGKLLPSSGEPSGNGLNLKKKLHIQGKETCQLCQKRVYPMERLVADKQTFHKSCFRCHHCGSKLSLGNYASLHGKIYCKPHFKQLFKSKGNYDEGFGHKQHKELWISKNPKSSIGSGHHKEANPKVVKPTDQMLHSGSPPVHCDTESDRLKQNTEKGKLNITWPPSMEAPRKSFSIEEEIKVNKPKWPPEGSEKEATGIQTNPPIDNRNQTQLSNGENPWENEEEKSEAVGLQSNDQSSLSHVSKEELINNSKAKNYEADTKGKNGQKESVRRKKSENEVSEKKEKSGKSVKECDNVALKSAEKVKDGKLNEADDAEVLQVTNTDDESILQGNNKGSILNSNNNNNSNQYYKTSFPHQDIYWLEECTRDTYYVLMESNHAKSPALERHVVNSELLSITNYEAGCSTEAFNLAGDEENIKRKGTITSDGRIQQNNKDTTCQKPCTGNIVLLKEVANTIVPLASELGGTGKAIRHVKKLNTISSDNAETLSLPGSDGIGLLGSVHTVKTVSDPHLKDCVDYTINICQEDEIMKMLQNDTSASLNLLSASCRAVPSSIEDDIKMGLPARGKQIKQKRCCDENK</sequence>
<feature type="compositionally biased region" description="Pro residues" evidence="10">
    <location>
        <begin position="2965"/>
        <end position="2974"/>
    </location>
</feature>
<keyword evidence="12" id="KW-1185">Reference proteome</keyword>
<feature type="repeat" description="Xin" evidence="9">
    <location>
        <begin position="984"/>
        <end position="999"/>
    </location>
</feature>
<feature type="compositionally biased region" description="Low complexity" evidence="10">
    <location>
        <begin position="114"/>
        <end position="126"/>
    </location>
</feature>
<feature type="repeat" description="Xin" evidence="9">
    <location>
        <begin position="1059"/>
        <end position="1074"/>
    </location>
</feature>
<dbReference type="PANTHER" id="PTHR22591:SF1">
    <property type="entry name" value="XIN ACTIN-BINDING REPEAT-CONTAINING PROTEIN 2"/>
    <property type="match status" value="1"/>
</dbReference>
<protein>
    <submittedName>
        <fullName evidence="13">Xin actin-binding repeat-containing protein 2</fullName>
    </submittedName>
</protein>
<feature type="compositionally biased region" description="Basic and acidic residues" evidence="10">
    <location>
        <begin position="3499"/>
        <end position="3514"/>
    </location>
</feature>
<feature type="compositionally biased region" description="Basic and acidic residues" evidence="10">
    <location>
        <begin position="2573"/>
        <end position="2582"/>
    </location>
</feature>
<feature type="repeat" description="Xin" evidence="9">
    <location>
        <begin position="1020"/>
        <end position="1035"/>
    </location>
</feature>
<feature type="region of interest" description="Disordered" evidence="10">
    <location>
        <begin position="2891"/>
        <end position="2999"/>
    </location>
</feature>
<dbReference type="GO" id="GO:0007015">
    <property type="term" value="P:actin filament organization"/>
    <property type="evidence" value="ECO:0007669"/>
    <property type="project" value="TreeGrafter"/>
</dbReference>
<organism evidence="12 13">
    <name type="scientific">Eublepharis macularius</name>
    <name type="common">Leopard gecko</name>
    <name type="synonym">Cyrtodactylus macularius</name>
    <dbReference type="NCBI Taxonomy" id="481883"/>
    <lineage>
        <taxon>Eukaryota</taxon>
        <taxon>Metazoa</taxon>
        <taxon>Chordata</taxon>
        <taxon>Craniata</taxon>
        <taxon>Vertebrata</taxon>
        <taxon>Euteleostomi</taxon>
        <taxon>Lepidosauria</taxon>
        <taxon>Squamata</taxon>
        <taxon>Bifurcata</taxon>
        <taxon>Gekkota</taxon>
        <taxon>Eublepharidae</taxon>
        <taxon>Eublepharinae</taxon>
        <taxon>Eublepharis</taxon>
    </lineage>
</organism>
<keyword evidence="7 9" id="KW-0009">Actin-binding</keyword>
<feature type="repeat" description="Xin" evidence="9">
    <location>
        <begin position="766"/>
        <end position="781"/>
    </location>
</feature>
<feature type="region of interest" description="Disordered" evidence="10">
    <location>
        <begin position="264"/>
        <end position="308"/>
    </location>
</feature>